<sequence>MDTTIPDHGGQEFVALFRRTASALLFSNPTAVDSLKQLPKLSGELQYLTVHPSVSSTTSKKTLKDIIDAMPTQAPKTPQPSVKSDLQEPLPLDFGPFASFAPQYDSRVSTIPSDQLLLANSTIKAKHDQAALNKDIDELLSKASSVLLSNNLTVELDTMGNDALSGEDDLQLEALIRATLTDDQGKRAPSSTDELLSRNSEILVKLNQLQQERVQANKIDQVSETEQRLEVGVPRKFYRRTL</sequence>
<comment type="caution">
    <text evidence="1">The sequence shown here is derived from an EMBL/GenBank/DDBJ whole genome shotgun (WGS) entry which is preliminary data.</text>
</comment>
<name>A0ACC1HUA7_9FUNG</name>
<reference evidence="1" key="1">
    <citation type="submission" date="2022-06" db="EMBL/GenBank/DDBJ databases">
        <title>Phylogenomic reconstructions and comparative analyses of Kickxellomycotina fungi.</title>
        <authorList>
            <person name="Reynolds N.K."/>
            <person name="Stajich J.E."/>
            <person name="Barry K."/>
            <person name="Grigoriev I.V."/>
            <person name="Crous P."/>
            <person name="Smith M.E."/>
        </authorList>
    </citation>
    <scope>NUCLEOTIDE SEQUENCE</scope>
    <source>
        <strain evidence="1">RSA 2271</strain>
    </source>
</reference>
<protein>
    <submittedName>
        <fullName evidence="1">Uncharacterized protein</fullName>
    </submittedName>
</protein>
<dbReference type="Proteomes" id="UP001145114">
    <property type="component" value="Unassembled WGS sequence"/>
</dbReference>
<accession>A0ACC1HUA7</accession>
<keyword evidence="2" id="KW-1185">Reference proteome</keyword>
<proteinExistence type="predicted"/>
<evidence type="ECO:0000313" key="2">
    <source>
        <dbReference type="Proteomes" id="UP001145114"/>
    </source>
</evidence>
<gene>
    <name evidence="1" type="ORF">EV182_000596</name>
</gene>
<organism evidence="1 2">
    <name type="scientific">Spiromyces aspiralis</name>
    <dbReference type="NCBI Taxonomy" id="68401"/>
    <lineage>
        <taxon>Eukaryota</taxon>
        <taxon>Fungi</taxon>
        <taxon>Fungi incertae sedis</taxon>
        <taxon>Zoopagomycota</taxon>
        <taxon>Kickxellomycotina</taxon>
        <taxon>Kickxellomycetes</taxon>
        <taxon>Kickxellales</taxon>
        <taxon>Kickxellaceae</taxon>
        <taxon>Spiromyces</taxon>
    </lineage>
</organism>
<dbReference type="EMBL" id="JAMZIH010000034">
    <property type="protein sequence ID" value="KAJ1680143.1"/>
    <property type="molecule type" value="Genomic_DNA"/>
</dbReference>
<evidence type="ECO:0000313" key="1">
    <source>
        <dbReference type="EMBL" id="KAJ1680143.1"/>
    </source>
</evidence>